<dbReference type="InterPro" id="IPR008928">
    <property type="entry name" value="6-hairpin_glycosidase_sf"/>
</dbReference>
<dbReference type="Gene3D" id="1.50.10.20">
    <property type="match status" value="1"/>
</dbReference>
<sequence>MAQPQAHGAAWQDRAERVQRSLDEYFGTDRPQLFDNWHPLGPGENDTFNYWWLAHALDARIDAYERTGEAGWLKQAVEIHDNLVARNEGLLFNDYFDDMLWFALATLRLAEATGDPVYAEEAEQLWRHVHELGANDEAGGGIAWRKEQLYYKNTPSNGSFVILGARLHRRTGEKRYRDEAEKVLRWLEQALVRPDGFVQDGVNRLGDGAIDTEWKYTYNQGLYIGACVEMAELTGDRTLIDKALRTERAAYAELAEGDVLLDRGDGGDEGLFQGIMHRYAGLLVEACDRLGAHEEAAAVQGRITAATEALWHGALADEERLLAGPDWRVPVPPDGHVPYSAQLSAIMATEVCARLTSRTDALSGH</sequence>
<evidence type="ECO:0000313" key="1">
    <source>
        <dbReference type="EMBL" id="MBR7833099.1"/>
    </source>
</evidence>
<dbReference type="InterPro" id="IPR005198">
    <property type="entry name" value="Glyco_hydro_76"/>
</dbReference>
<dbReference type="PANTHER" id="PTHR47791">
    <property type="entry name" value="MEIOTICALLY UP-REGULATED GENE 191 PROTEIN"/>
    <property type="match status" value="1"/>
</dbReference>
<dbReference type="Pfam" id="PF03663">
    <property type="entry name" value="Glyco_hydro_76"/>
    <property type="match status" value="1"/>
</dbReference>
<comment type="caution">
    <text evidence="1">The sequence shown here is derived from an EMBL/GenBank/DDBJ whole genome shotgun (WGS) entry which is preliminary data.</text>
</comment>
<keyword evidence="2" id="KW-1185">Reference proteome</keyword>
<dbReference type="RefSeq" id="WP_212527621.1">
    <property type="nucleotide sequence ID" value="NZ_JAGSOG010000022.1"/>
</dbReference>
<dbReference type="SUPFAM" id="SSF48208">
    <property type="entry name" value="Six-hairpin glycosidases"/>
    <property type="match status" value="1"/>
</dbReference>
<protein>
    <submittedName>
        <fullName evidence="1">Glycoside hydrolase</fullName>
    </submittedName>
</protein>
<evidence type="ECO:0000313" key="2">
    <source>
        <dbReference type="Proteomes" id="UP000675781"/>
    </source>
</evidence>
<keyword evidence="1" id="KW-0378">Hydrolase</keyword>
<dbReference type="Proteomes" id="UP000675781">
    <property type="component" value="Unassembled WGS sequence"/>
</dbReference>
<proteinExistence type="predicted"/>
<name>A0A941IMP9_9ACTN</name>
<dbReference type="EMBL" id="JAGSOG010000022">
    <property type="protein sequence ID" value="MBR7833099.1"/>
    <property type="molecule type" value="Genomic_DNA"/>
</dbReference>
<accession>A0A941IMP9</accession>
<dbReference type="InterPro" id="IPR053169">
    <property type="entry name" value="MUG_Protein"/>
</dbReference>
<organism evidence="1 2">
    <name type="scientific">Actinospica durhamensis</name>
    <dbReference type="NCBI Taxonomy" id="1508375"/>
    <lineage>
        <taxon>Bacteria</taxon>
        <taxon>Bacillati</taxon>
        <taxon>Actinomycetota</taxon>
        <taxon>Actinomycetes</taxon>
        <taxon>Catenulisporales</taxon>
        <taxon>Actinospicaceae</taxon>
        <taxon>Actinospica</taxon>
    </lineage>
</organism>
<dbReference type="AlphaFoldDB" id="A0A941IMP9"/>
<gene>
    <name evidence="1" type="ORF">KDL01_07480</name>
</gene>
<dbReference type="GO" id="GO:0016787">
    <property type="term" value="F:hydrolase activity"/>
    <property type="evidence" value="ECO:0007669"/>
    <property type="project" value="UniProtKB-KW"/>
</dbReference>
<dbReference type="PANTHER" id="PTHR47791:SF3">
    <property type="entry name" value="MEIOTICALLY UP-REGULATED GENE 191 PROTEIN"/>
    <property type="match status" value="1"/>
</dbReference>
<dbReference type="GO" id="GO:0005975">
    <property type="term" value="P:carbohydrate metabolic process"/>
    <property type="evidence" value="ECO:0007669"/>
    <property type="project" value="InterPro"/>
</dbReference>
<reference evidence="1" key="1">
    <citation type="submission" date="2021-04" db="EMBL/GenBank/DDBJ databases">
        <title>Genome based classification of Actinospica acidithermotolerans sp. nov., an actinobacterium isolated from an Indonesian hot spring.</title>
        <authorList>
            <person name="Kusuma A.B."/>
            <person name="Putra K.E."/>
            <person name="Nafisah S."/>
            <person name="Loh J."/>
            <person name="Nouioui I."/>
            <person name="Goodfellow M."/>
        </authorList>
    </citation>
    <scope>NUCLEOTIDE SEQUENCE</scope>
    <source>
        <strain evidence="1">CSCA 57</strain>
    </source>
</reference>